<keyword evidence="4" id="KW-0732">Signal</keyword>
<dbReference type="Pfam" id="PF14508">
    <property type="entry name" value="GH97_N"/>
    <property type="match status" value="1"/>
</dbReference>
<evidence type="ECO:0000259" key="5">
    <source>
        <dbReference type="Pfam" id="PF10566"/>
    </source>
</evidence>
<dbReference type="RefSeq" id="WP_090390328.1">
    <property type="nucleotide sequence ID" value="NZ_FMZO01000005.1"/>
</dbReference>
<dbReference type="AlphaFoldDB" id="A0A1G6RLU2"/>
<gene>
    <name evidence="8" type="ORF">SAMN04487894_105322</name>
</gene>
<dbReference type="STRING" id="1285928.SAMN04487894_105322"/>
<feature type="domain" description="Glycosyl-hydrolase 97 C-terminal oligomerisation" evidence="7">
    <location>
        <begin position="512"/>
        <end position="609"/>
    </location>
</feature>
<feature type="signal peptide" evidence="4">
    <location>
        <begin position="1"/>
        <end position="21"/>
    </location>
</feature>
<dbReference type="InterPro" id="IPR029486">
    <property type="entry name" value="GH97_N"/>
</dbReference>
<dbReference type="Gene3D" id="2.70.98.10">
    <property type="match status" value="1"/>
</dbReference>
<evidence type="ECO:0000313" key="9">
    <source>
        <dbReference type="Proteomes" id="UP000198757"/>
    </source>
</evidence>
<dbReference type="Pfam" id="PF14509">
    <property type="entry name" value="GH97_C"/>
    <property type="match status" value="1"/>
</dbReference>
<proteinExistence type="predicted"/>
<dbReference type="InterPro" id="IPR019563">
    <property type="entry name" value="GH97_catalytic"/>
</dbReference>
<dbReference type="GO" id="GO:0030246">
    <property type="term" value="F:carbohydrate binding"/>
    <property type="evidence" value="ECO:0007669"/>
    <property type="project" value="InterPro"/>
</dbReference>
<dbReference type="Gene3D" id="3.20.20.70">
    <property type="entry name" value="Aldolase class I"/>
    <property type="match status" value="1"/>
</dbReference>
<feature type="chain" id="PRO_5011689337" evidence="4">
    <location>
        <begin position="22"/>
        <end position="613"/>
    </location>
</feature>
<dbReference type="InterPro" id="IPR017853">
    <property type="entry name" value="GH"/>
</dbReference>
<protein>
    <submittedName>
        <fullName evidence="8">Alpha-glucosidase</fullName>
    </submittedName>
</protein>
<dbReference type="InterPro" id="IPR052720">
    <property type="entry name" value="Glycosyl_hydrolase_97"/>
</dbReference>
<feature type="domain" description="Glycosyl-hydrolase 97 N-terminal" evidence="6">
    <location>
        <begin position="30"/>
        <end position="239"/>
    </location>
</feature>
<dbReference type="Proteomes" id="UP000198757">
    <property type="component" value="Unassembled WGS sequence"/>
</dbReference>
<dbReference type="PANTHER" id="PTHR35803">
    <property type="entry name" value="GLUCAN 1,4-ALPHA-GLUCOSIDASE SUSB-RELATED"/>
    <property type="match status" value="1"/>
</dbReference>
<sequence>MRKCSLSILFMMFLMPCVLVAAPEPHRLSVASPDGKLVVTIWESGEGRILYRFSANGRPLISSSGLGLETVAQPGWTSVQKKRVNQVWKPVWGKRSLVPDVYNEAVIDLAIYSIVFRLYNDGFAFRYDGLAAEKELTQFQFSGNFTAWYYNGENRNIGPEKLEDAEGTRLPVMTVKAGDQDYMAVHEANLKTGEPLVLKTDRGTKLFYVASKRADAWRVVLYGDTPGKLVDSHLIELLNPGPEKGMDFSWVQPGVAVWDWRINGAAANGFKYSMSYPSWVKMIDFAAANGIKHLVLDADWYGPEFNKESDPLKGGKVAQVQELIRYGKKKGVGVWLYLNDVGGKHYPLEQTIRQYGRWGASGVKYGFMTGNMEEKNKRTQWITKLCAENKLMVDFHDGPVHPYGQMRTWPNAVTREYCHAQLDARRVFQPGTFTTSVFVNMVAGPLDMNNGVMDMQQKGRVDNPMPVPATITAEAARTLIVFSGATIIPDIPENYIKHPGLLKFISAQQMPWKESKTLDGAIGAYIVMARKSANDQWLIAAATNEEGRTVTVPLKVIGKGKYRATIIRDGKDADYRTNKESYTTTLKTVTAADRVTLQLAPGGGACILLEKMP</sequence>
<dbReference type="Pfam" id="PF10566">
    <property type="entry name" value="Glyco_hydro_97"/>
    <property type="match status" value="1"/>
</dbReference>
<dbReference type="InterPro" id="IPR013785">
    <property type="entry name" value="Aldolase_TIM"/>
</dbReference>
<name>A0A1G6RLU2_NIADE</name>
<dbReference type="OrthoDB" id="57532at2"/>
<keyword evidence="3" id="KW-0106">Calcium</keyword>
<dbReference type="InterPro" id="IPR014718">
    <property type="entry name" value="GH-type_carb-bd"/>
</dbReference>
<accession>A0A1G6RLU2</accession>
<evidence type="ECO:0000313" key="8">
    <source>
        <dbReference type="EMBL" id="SDD05373.1"/>
    </source>
</evidence>
<evidence type="ECO:0000256" key="3">
    <source>
        <dbReference type="ARBA" id="ARBA00022837"/>
    </source>
</evidence>
<evidence type="ECO:0000259" key="7">
    <source>
        <dbReference type="Pfam" id="PF14509"/>
    </source>
</evidence>
<evidence type="ECO:0000259" key="6">
    <source>
        <dbReference type="Pfam" id="PF14508"/>
    </source>
</evidence>
<organism evidence="8 9">
    <name type="scientific">Niabella drilacis (strain DSM 25811 / CCM 8410 / CCUG 62505 / LMG 26954 / E90)</name>
    <dbReference type="NCBI Taxonomy" id="1285928"/>
    <lineage>
        <taxon>Bacteria</taxon>
        <taxon>Pseudomonadati</taxon>
        <taxon>Bacteroidota</taxon>
        <taxon>Chitinophagia</taxon>
        <taxon>Chitinophagales</taxon>
        <taxon>Chitinophagaceae</taxon>
        <taxon>Niabella</taxon>
    </lineage>
</organism>
<comment type="cofactor">
    <cofactor evidence="1">
        <name>Ca(2+)</name>
        <dbReference type="ChEBI" id="CHEBI:29108"/>
    </cofactor>
</comment>
<reference evidence="9" key="1">
    <citation type="submission" date="2016-10" db="EMBL/GenBank/DDBJ databases">
        <authorList>
            <person name="Varghese N."/>
            <person name="Submissions S."/>
        </authorList>
    </citation>
    <scope>NUCLEOTIDE SEQUENCE [LARGE SCALE GENOMIC DNA]</scope>
    <source>
        <strain evidence="9">DSM 25811 / CCM 8410 / LMG 26954 / E90</strain>
    </source>
</reference>
<dbReference type="InterPro" id="IPR029483">
    <property type="entry name" value="GH97_C"/>
</dbReference>
<evidence type="ECO:0000256" key="2">
    <source>
        <dbReference type="ARBA" id="ARBA00011245"/>
    </source>
</evidence>
<comment type="subunit">
    <text evidence="2">Monomer.</text>
</comment>
<feature type="domain" description="Glycosyl-hydrolase 97 catalytic" evidence="5">
    <location>
        <begin position="265"/>
        <end position="416"/>
    </location>
</feature>
<evidence type="ECO:0000256" key="4">
    <source>
        <dbReference type="SAM" id="SignalP"/>
    </source>
</evidence>
<dbReference type="SUPFAM" id="SSF51445">
    <property type="entry name" value="(Trans)glycosidases"/>
    <property type="match status" value="1"/>
</dbReference>
<dbReference type="EMBL" id="FMZO01000005">
    <property type="protein sequence ID" value="SDD05373.1"/>
    <property type="molecule type" value="Genomic_DNA"/>
</dbReference>
<keyword evidence="9" id="KW-1185">Reference proteome</keyword>
<evidence type="ECO:0000256" key="1">
    <source>
        <dbReference type="ARBA" id="ARBA00001913"/>
    </source>
</evidence>